<name>A0A7S9KPS0_EPIFF</name>
<dbReference type="EMBL" id="CP031386">
    <property type="protein sequence ID" value="QPG97180.1"/>
    <property type="molecule type" value="Genomic_DNA"/>
</dbReference>
<evidence type="ECO:0000313" key="2">
    <source>
        <dbReference type="EMBL" id="QPG97180.1"/>
    </source>
</evidence>
<accession>A0A7S9KPS0</accession>
<dbReference type="PANTHER" id="PTHR40780:SF3">
    <property type="entry name" value="DUF3669 DOMAIN-CONTAINING PROTEIN"/>
    <property type="match status" value="1"/>
</dbReference>
<dbReference type="Pfam" id="PF12417">
    <property type="entry name" value="DUF3669"/>
    <property type="match status" value="1"/>
</dbReference>
<dbReference type="OrthoDB" id="2993351at2759"/>
<evidence type="ECO:0000313" key="3">
    <source>
        <dbReference type="Proteomes" id="UP000594364"/>
    </source>
</evidence>
<feature type="domain" description="DUF3669" evidence="1">
    <location>
        <begin position="249"/>
        <end position="311"/>
    </location>
</feature>
<sequence length="347" mass="39158">MNATNATNLLTDFGPLERIGHGHCGSVWGTLGLEPVDVNHGSARAVVKREDASPGRDIQNEVSVQSQVSACAMSGMLPRVLVPECFGFMSSLDERWTQLLPLLPAGFEGCRAMIAEKIEPVSTQAQLLLIDRYGPEEHRHELRESLSCHGKREHCLARIYLGRRRQMHHNPDQRPQRPRFFSLRNFPIHSDQAEELHLPCEEYAKSMAEALAVLHWRVRTNGADVEFVLGACREAGTADVSTPLGEHAIWMLDFDCSRPIEADESGLESITRAFWRNDPYYPQPHSAHERDRQLWDIFAAEYRRVGMEVVRAYPREGEDVEVLCALVDGVLTKIVETKGKWKSGGHF</sequence>
<protein>
    <recommendedName>
        <fullName evidence="1">DUF3669 domain-containing protein</fullName>
    </recommendedName>
</protein>
<reference evidence="2 3" key="1">
    <citation type="journal article" date="2018" name="PLoS Genet.">
        <title>Repeat elements organise 3D genome structure and mediate transcription in the filamentous fungus Epichloe festucae.</title>
        <authorList>
            <person name="Winter D.J."/>
            <person name="Ganley A.R.D."/>
            <person name="Young C.A."/>
            <person name="Liachko I."/>
            <person name="Schardl C.L."/>
            <person name="Dupont P.Y."/>
            <person name="Berry D."/>
            <person name="Ram A."/>
            <person name="Scott B."/>
            <person name="Cox M.P."/>
        </authorList>
    </citation>
    <scope>NUCLEOTIDE SEQUENCE [LARGE SCALE GENOMIC DNA]</scope>
    <source>
        <strain evidence="2 3">Fl1</strain>
    </source>
</reference>
<keyword evidence="3" id="KW-1185">Reference proteome</keyword>
<dbReference type="PANTHER" id="PTHR40780">
    <property type="entry name" value="DUF3669 DOMAIN-CONTAINING PROTEIN"/>
    <property type="match status" value="1"/>
</dbReference>
<dbReference type="AlphaFoldDB" id="A0A7S9KPS0"/>
<gene>
    <name evidence="2" type="ORF">C2857_005918</name>
</gene>
<proteinExistence type="predicted"/>
<dbReference type="Proteomes" id="UP000594364">
    <property type="component" value="Chromosome 2"/>
</dbReference>
<dbReference type="InterPro" id="IPR022137">
    <property type="entry name" value="Znf_prot_DUF3669"/>
</dbReference>
<evidence type="ECO:0000259" key="1">
    <source>
        <dbReference type="Pfam" id="PF12417"/>
    </source>
</evidence>
<organism evidence="2 3">
    <name type="scientific">Epichloe festucae (strain Fl1)</name>
    <dbReference type="NCBI Taxonomy" id="877507"/>
    <lineage>
        <taxon>Eukaryota</taxon>
        <taxon>Fungi</taxon>
        <taxon>Dikarya</taxon>
        <taxon>Ascomycota</taxon>
        <taxon>Pezizomycotina</taxon>
        <taxon>Sordariomycetes</taxon>
        <taxon>Hypocreomycetidae</taxon>
        <taxon>Hypocreales</taxon>
        <taxon>Clavicipitaceae</taxon>
        <taxon>Epichloe</taxon>
    </lineage>
</organism>